<protein>
    <recommendedName>
        <fullName evidence="4 9">Fructose-bisphosphate aldolase</fullName>
        <shortName evidence="9">FBP aldolase</shortName>
        <ecNumber evidence="4 9">4.1.2.13</ecNumber>
    </recommendedName>
</protein>
<accession>A0AAV4ZZ54</accession>
<dbReference type="InterPro" id="IPR013785">
    <property type="entry name" value="Aldolase_TIM"/>
</dbReference>
<dbReference type="GO" id="GO:0008270">
    <property type="term" value="F:zinc ion binding"/>
    <property type="evidence" value="ECO:0007669"/>
    <property type="project" value="UniProtKB-UniRule"/>
</dbReference>
<name>A0AAV4ZZ54_9AGAM</name>
<gene>
    <name evidence="10" type="primary">FBA1</name>
    <name evidence="10" type="ORF">Clacol_000213</name>
</gene>
<dbReference type="SUPFAM" id="SSF51569">
    <property type="entry name" value="Aldolase"/>
    <property type="match status" value="1"/>
</dbReference>
<dbReference type="Pfam" id="PF01116">
    <property type="entry name" value="F_bP_aldolase"/>
    <property type="match status" value="1"/>
</dbReference>
<dbReference type="InterPro" id="IPR000771">
    <property type="entry name" value="FBA_II"/>
</dbReference>
<dbReference type="Gene3D" id="3.20.20.70">
    <property type="entry name" value="Aldolase class I"/>
    <property type="match status" value="1"/>
</dbReference>
<evidence type="ECO:0000256" key="1">
    <source>
        <dbReference type="ARBA" id="ARBA00000441"/>
    </source>
</evidence>
<dbReference type="EMBL" id="BPWL01000001">
    <property type="protein sequence ID" value="GJJ06026.1"/>
    <property type="molecule type" value="Genomic_DNA"/>
</dbReference>
<dbReference type="AlphaFoldDB" id="A0AAV4ZZ54"/>
<comment type="catalytic activity">
    <reaction evidence="1 9">
        <text>beta-D-fructose 1,6-bisphosphate = D-glyceraldehyde 3-phosphate + dihydroxyacetone phosphate</text>
        <dbReference type="Rhea" id="RHEA:14729"/>
        <dbReference type="ChEBI" id="CHEBI:32966"/>
        <dbReference type="ChEBI" id="CHEBI:57642"/>
        <dbReference type="ChEBI" id="CHEBI:59776"/>
        <dbReference type="EC" id="4.1.2.13"/>
    </reaction>
</comment>
<evidence type="ECO:0000256" key="6">
    <source>
        <dbReference type="ARBA" id="ARBA00022833"/>
    </source>
</evidence>
<dbReference type="GO" id="GO:0004332">
    <property type="term" value="F:fructose-bisphosphate aldolase activity"/>
    <property type="evidence" value="ECO:0007669"/>
    <property type="project" value="UniProtKB-EC"/>
</dbReference>
<reference evidence="10" key="1">
    <citation type="submission" date="2021-10" db="EMBL/GenBank/DDBJ databases">
        <title>De novo Genome Assembly of Clathrus columnatus (Basidiomycota, Fungi) Using Illumina and Nanopore Sequence Data.</title>
        <authorList>
            <person name="Ogiso-Tanaka E."/>
            <person name="Itagaki H."/>
            <person name="Hosoya T."/>
            <person name="Hosaka K."/>
        </authorList>
    </citation>
    <scope>NUCLEOTIDE SEQUENCE</scope>
    <source>
        <strain evidence="10">MO-923</strain>
    </source>
</reference>
<evidence type="ECO:0000256" key="9">
    <source>
        <dbReference type="RuleBase" id="RU366023"/>
    </source>
</evidence>
<evidence type="ECO:0000313" key="10">
    <source>
        <dbReference type="EMBL" id="GJJ06026.1"/>
    </source>
</evidence>
<evidence type="ECO:0000256" key="5">
    <source>
        <dbReference type="ARBA" id="ARBA00022723"/>
    </source>
</evidence>
<comment type="similarity">
    <text evidence="3 9">Belongs to the class II fructose-bisphosphate aldolase family.</text>
</comment>
<keyword evidence="5 9" id="KW-0479">Metal-binding</keyword>
<dbReference type="InterPro" id="IPR006411">
    <property type="entry name" value="Fruct_bisP_bact"/>
</dbReference>
<comment type="function">
    <text evidence="9">Catalyzes the aldol condensation of dihydroxyacetone phosphate (DHAP or glycerone-phosphate) with glyceraldehyde 3-phosphate (G3P) to form fructose 1,6-bisphosphate (FBP) in gluconeogenesis and the reverse reaction in glycolysis.</text>
</comment>
<proteinExistence type="inferred from homology"/>
<dbReference type="Proteomes" id="UP001050691">
    <property type="component" value="Unassembled WGS sequence"/>
</dbReference>
<evidence type="ECO:0000256" key="8">
    <source>
        <dbReference type="ARBA" id="ARBA00023239"/>
    </source>
</evidence>
<keyword evidence="6 9" id="KW-0862">Zinc</keyword>
<keyword evidence="7 9" id="KW-0324">Glycolysis</keyword>
<comment type="pathway">
    <text evidence="2 9">Carbohydrate degradation; glycolysis; D-glyceraldehyde 3-phosphate and glycerone phosphate from D-glucose: step 4/4.</text>
</comment>
<evidence type="ECO:0000256" key="4">
    <source>
        <dbReference type="ARBA" id="ARBA00013068"/>
    </source>
</evidence>
<dbReference type="PANTHER" id="PTHR30559:SF0">
    <property type="entry name" value="FRUCTOSE-BISPHOSPHATE ALDOLASE"/>
    <property type="match status" value="1"/>
</dbReference>
<evidence type="ECO:0000256" key="7">
    <source>
        <dbReference type="ARBA" id="ARBA00023152"/>
    </source>
</evidence>
<evidence type="ECO:0000313" key="11">
    <source>
        <dbReference type="Proteomes" id="UP001050691"/>
    </source>
</evidence>
<dbReference type="GO" id="GO:0005829">
    <property type="term" value="C:cytosol"/>
    <property type="evidence" value="ECO:0007669"/>
    <property type="project" value="TreeGrafter"/>
</dbReference>
<dbReference type="GO" id="GO:0006096">
    <property type="term" value="P:glycolytic process"/>
    <property type="evidence" value="ECO:0007669"/>
    <property type="project" value="UniProtKB-KW"/>
</dbReference>
<keyword evidence="11" id="KW-1185">Reference proteome</keyword>
<evidence type="ECO:0000256" key="2">
    <source>
        <dbReference type="ARBA" id="ARBA00004714"/>
    </source>
</evidence>
<dbReference type="PANTHER" id="PTHR30559">
    <property type="entry name" value="FRUCTOSE-BISPHOSPHATE ALDOLASE CLASS 2"/>
    <property type="match status" value="1"/>
</dbReference>
<dbReference type="EC" id="4.1.2.13" evidence="4 9"/>
<comment type="caution">
    <text evidence="10">The sequence shown here is derived from an EMBL/GenBank/DDBJ whole genome shotgun (WGS) entry which is preliminary data.</text>
</comment>
<dbReference type="GO" id="GO:0006094">
    <property type="term" value="P:gluconeogenesis"/>
    <property type="evidence" value="ECO:0007669"/>
    <property type="project" value="TreeGrafter"/>
</dbReference>
<keyword evidence="8 9" id="KW-0456">Lyase</keyword>
<organism evidence="10 11">
    <name type="scientific">Clathrus columnatus</name>
    <dbReference type="NCBI Taxonomy" id="1419009"/>
    <lineage>
        <taxon>Eukaryota</taxon>
        <taxon>Fungi</taxon>
        <taxon>Dikarya</taxon>
        <taxon>Basidiomycota</taxon>
        <taxon>Agaricomycotina</taxon>
        <taxon>Agaricomycetes</taxon>
        <taxon>Phallomycetidae</taxon>
        <taxon>Phallales</taxon>
        <taxon>Clathraceae</taxon>
        <taxon>Clathrus</taxon>
    </lineage>
</organism>
<sequence>MGVLDIVPAGVLTSDQTRKLFEYVRAEKFAIPAINVISSSTANAVLEAARDIKSPIIIQVSQGGSAYFAGKGLTNGNQEASIIGAIAAAKHVRTVAKSFGV</sequence>
<evidence type="ECO:0000256" key="3">
    <source>
        <dbReference type="ARBA" id="ARBA00005812"/>
    </source>
</evidence>
<comment type="cofactor">
    <cofactor evidence="9">
        <name>Zn(2+)</name>
        <dbReference type="ChEBI" id="CHEBI:29105"/>
    </cofactor>
    <text evidence="9">Binds 2 Zn(2+) ions per subunit. One is catalytic and the other provides a structural contribution.</text>
</comment>